<dbReference type="KEGG" id="pbf:CFX0092_B0807"/>
<gene>
    <name evidence="1" type="ORF">CFX0092_B0807</name>
</gene>
<dbReference type="AlphaFoldDB" id="A0A160T799"/>
<reference evidence="1" key="1">
    <citation type="submission" date="2016-01" db="EMBL/GenBank/DDBJ databases">
        <authorList>
            <person name="Mcilroy J.S."/>
            <person name="Karst M S."/>
            <person name="Albertsen M."/>
        </authorList>
    </citation>
    <scope>NUCLEOTIDE SEQUENCE</scope>
    <source>
        <strain evidence="1">Cfx-K</strain>
    </source>
</reference>
<dbReference type="Proteomes" id="UP000215027">
    <property type="component" value="Chromosome II"/>
</dbReference>
<sequence>MWIDDVSLFLLNSLETEIFPENSVSFFPINKSWLRITTEETDIPLVFPFFTRILRLNP</sequence>
<accession>A0A160T799</accession>
<keyword evidence="2" id="KW-1185">Reference proteome</keyword>
<name>A0A160T799_9CHLR</name>
<evidence type="ECO:0000313" key="2">
    <source>
        <dbReference type="Proteomes" id="UP000215027"/>
    </source>
</evidence>
<protein>
    <submittedName>
        <fullName evidence="1">Uncharacterized protein</fullName>
    </submittedName>
</protein>
<dbReference type="EMBL" id="LN890656">
    <property type="protein sequence ID" value="CUS06341.1"/>
    <property type="molecule type" value="Genomic_DNA"/>
</dbReference>
<evidence type="ECO:0000313" key="1">
    <source>
        <dbReference type="EMBL" id="CUS06341.1"/>
    </source>
</evidence>
<organism evidence="1 2">
    <name type="scientific">Candidatus Promineifilum breve</name>
    <dbReference type="NCBI Taxonomy" id="1806508"/>
    <lineage>
        <taxon>Bacteria</taxon>
        <taxon>Bacillati</taxon>
        <taxon>Chloroflexota</taxon>
        <taxon>Ardenticatenia</taxon>
        <taxon>Candidatus Promineifilales</taxon>
        <taxon>Candidatus Promineifilaceae</taxon>
        <taxon>Candidatus Promineifilum</taxon>
    </lineage>
</organism>
<proteinExistence type="predicted"/>